<comment type="caution">
    <text evidence="1">The sequence shown here is derived from an EMBL/GenBank/DDBJ whole genome shotgun (WGS) entry which is preliminary data.</text>
</comment>
<evidence type="ECO:0000313" key="1">
    <source>
        <dbReference type="EMBL" id="GAF85345.1"/>
    </source>
</evidence>
<feature type="non-terminal residue" evidence="1">
    <location>
        <position position="130"/>
    </location>
</feature>
<dbReference type="EMBL" id="BARS01001066">
    <property type="protein sequence ID" value="GAF85345.1"/>
    <property type="molecule type" value="Genomic_DNA"/>
</dbReference>
<name>X0UA30_9ZZZZ</name>
<dbReference type="AlphaFoldDB" id="X0UA30"/>
<gene>
    <name evidence="1" type="ORF">S01H1_02256</name>
</gene>
<accession>X0UA30</accession>
<proteinExistence type="predicted"/>
<reference evidence="1" key="1">
    <citation type="journal article" date="2014" name="Front. Microbiol.">
        <title>High frequency of phylogenetically diverse reductive dehalogenase-homologous genes in deep subseafloor sedimentary metagenomes.</title>
        <authorList>
            <person name="Kawai M."/>
            <person name="Futagami T."/>
            <person name="Toyoda A."/>
            <person name="Takaki Y."/>
            <person name="Nishi S."/>
            <person name="Hori S."/>
            <person name="Arai W."/>
            <person name="Tsubouchi T."/>
            <person name="Morono Y."/>
            <person name="Uchiyama I."/>
            <person name="Ito T."/>
            <person name="Fujiyama A."/>
            <person name="Inagaki F."/>
            <person name="Takami H."/>
        </authorList>
    </citation>
    <scope>NUCLEOTIDE SEQUENCE</scope>
    <source>
        <strain evidence="1">Expedition CK06-06</strain>
    </source>
</reference>
<organism evidence="1">
    <name type="scientific">marine sediment metagenome</name>
    <dbReference type="NCBI Taxonomy" id="412755"/>
    <lineage>
        <taxon>unclassified sequences</taxon>
        <taxon>metagenomes</taxon>
        <taxon>ecological metagenomes</taxon>
    </lineage>
</organism>
<sequence>MSYESVDRWPPDFEYVAEDVEDVIAALGEGEHVSIVSEDDIEFLDLRRIGQDRLFGTFTFGRQGLWRGRLDFLAAKPDRDWVVESFRLPGMGIELRPATAGFWTPFPLLRRAYIGHAYVIEVRRVTNQDW</sequence>
<protein>
    <submittedName>
        <fullName evidence="1">Uncharacterized protein</fullName>
    </submittedName>
</protein>